<name>A0AA86TA54_9BACT</name>
<organism evidence="1 2">
    <name type="scientific">Nitrospira tepida</name>
    <dbReference type="NCBI Taxonomy" id="2973512"/>
    <lineage>
        <taxon>Bacteria</taxon>
        <taxon>Pseudomonadati</taxon>
        <taxon>Nitrospirota</taxon>
        <taxon>Nitrospiria</taxon>
        <taxon>Nitrospirales</taxon>
        <taxon>Nitrospiraceae</taxon>
        <taxon>Nitrospira</taxon>
    </lineage>
</organism>
<dbReference type="EMBL" id="OX365700">
    <property type="protein sequence ID" value="CAI4030683.1"/>
    <property type="molecule type" value="Genomic_DNA"/>
</dbReference>
<sequence length="53" mass="6100">MFRKVVQRGRSERGGEVYSFPYVEPLSDTRRKLADFFNILLSSAMGTTERGSR</sequence>
<keyword evidence="2" id="KW-1185">Reference proteome</keyword>
<reference evidence="1" key="1">
    <citation type="submission" date="2022-10" db="EMBL/GenBank/DDBJ databases">
        <authorList>
            <person name="Koch H."/>
        </authorList>
    </citation>
    <scope>NUCLEOTIDE SEQUENCE</scope>
    <source>
        <strain evidence="1">DNF</strain>
    </source>
</reference>
<dbReference type="KEGG" id="nti:DNFV4_01111"/>
<evidence type="ECO:0000313" key="1">
    <source>
        <dbReference type="EMBL" id="CAI4030683.1"/>
    </source>
</evidence>
<proteinExistence type="predicted"/>
<gene>
    <name evidence="1" type="ORF">DNFV4_01111</name>
</gene>
<protein>
    <submittedName>
        <fullName evidence="1">Uncharacterized protein</fullName>
    </submittedName>
</protein>
<dbReference type="Proteomes" id="UP001179121">
    <property type="component" value="Chromosome"/>
</dbReference>
<accession>A0AA86TA54</accession>
<evidence type="ECO:0000313" key="2">
    <source>
        <dbReference type="Proteomes" id="UP001179121"/>
    </source>
</evidence>
<dbReference type="AlphaFoldDB" id="A0AA86TA54"/>